<keyword evidence="6" id="KW-0418">Kinase</keyword>
<dbReference type="InterPro" id="IPR036097">
    <property type="entry name" value="HisK_dim/P_sf"/>
</dbReference>
<evidence type="ECO:0000256" key="6">
    <source>
        <dbReference type="ARBA" id="ARBA00022777"/>
    </source>
</evidence>
<evidence type="ECO:0000256" key="7">
    <source>
        <dbReference type="ARBA" id="ARBA00022840"/>
    </source>
</evidence>
<reference evidence="11 12" key="1">
    <citation type="submission" date="2019-08" db="EMBL/GenBank/DDBJ databases">
        <authorList>
            <person name="Karlyshev A.V."/>
        </authorList>
    </citation>
    <scope>NUCLEOTIDE SEQUENCE [LARGE SCALE GENOMIC DNA]</scope>
    <source>
        <strain evidence="11 12">Alg18-2.2</strain>
    </source>
</reference>
<keyword evidence="5" id="KW-0547">Nucleotide-binding</keyword>
<protein>
    <recommendedName>
        <fullName evidence="2">histidine kinase</fullName>
        <ecNumber evidence="2">2.7.13.3</ecNumber>
    </recommendedName>
</protein>
<evidence type="ECO:0000256" key="2">
    <source>
        <dbReference type="ARBA" id="ARBA00012438"/>
    </source>
</evidence>
<dbReference type="InterPro" id="IPR003594">
    <property type="entry name" value="HATPase_dom"/>
</dbReference>
<name>A0A5C8KKT7_9GAMM</name>
<dbReference type="Proteomes" id="UP000321248">
    <property type="component" value="Unassembled WGS sequence"/>
</dbReference>
<dbReference type="PANTHER" id="PTHR43065">
    <property type="entry name" value="SENSOR HISTIDINE KINASE"/>
    <property type="match status" value="1"/>
</dbReference>
<dbReference type="SMART" id="SM00388">
    <property type="entry name" value="HisKA"/>
    <property type="match status" value="1"/>
</dbReference>
<evidence type="ECO:0000256" key="8">
    <source>
        <dbReference type="ARBA" id="ARBA00023012"/>
    </source>
</evidence>
<dbReference type="Pfam" id="PF08448">
    <property type="entry name" value="PAS_4"/>
    <property type="match status" value="1"/>
</dbReference>
<keyword evidence="4" id="KW-0808">Transferase</keyword>
<dbReference type="SMART" id="SM00387">
    <property type="entry name" value="HATPase_c"/>
    <property type="match status" value="1"/>
</dbReference>
<dbReference type="InterPro" id="IPR003661">
    <property type="entry name" value="HisK_dim/P_dom"/>
</dbReference>
<dbReference type="InterPro" id="IPR004358">
    <property type="entry name" value="Sig_transdc_His_kin-like_C"/>
</dbReference>
<feature type="domain" description="Histidine kinase" evidence="10">
    <location>
        <begin position="127"/>
        <end position="341"/>
    </location>
</feature>
<keyword evidence="12" id="KW-1185">Reference proteome</keyword>
<feature type="region of interest" description="Disordered" evidence="9">
    <location>
        <begin position="340"/>
        <end position="365"/>
    </location>
</feature>
<dbReference type="PANTHER" id="PTHR43065:SF16">
    <property type="entry name" value="SENSORY HISTIDINE KINASE_PHOSPHATASE NTRB"/>
    <property type="match status" value="1"/>
</dbReference>
<dbReference type="PRINTS" id="PR00344">
    <property type="entry name" value="BCTRLSENSOR"/>
</dbReference>
<evidence type="ECO:0000313" key="12">
    <source>
        <dbReference type="Proteomes" id="UP000321248"/>
    </source>
</evidence>
<keyword evidence="8" id="KW-0902">Two-component regulatory system</keyword>
<evidence type="ECO:0000256" key="3">
    <source>
        <dbReference type="ARBA" id="ARBA00022553"/>
    </source>
</evidence>
<accession>A0A5C8KKT7</accession>
<comment type="caution">
    <text evidence="11">The sequence shown here is derived from an EMBL/GenBank/DDBJ whole genome shotgun (WGS) entry which is preliminary data.</text>
</comment>
<sequence length="365" mass="38975">MNPSPSLESLATPLLWLADDERVAGCNPAAARWLGMSARRLVGMPLAELDGEHGRVAALMARVADGAEPLRVRRACVRGGDGSERFADLWLLREGDRVQVEVHPADEFPGEDPATLLPAALSAALKGLAHEVRNPLAGIKGAAQLLARRAQARGDEGDDHQLIGLISAEVERLAALVERLLNPQAPNPLQPTNIHAVLERVRQLADAEAGWAIRLERDYDPSLPEFDADPDRLVQALWNLVHNALESGAGSVTLRTRAERNVLIGDTTHRLALRVEIIDDGRGVPESLAERIFLPLVTGRAEGTGLGLPLAQQVAREHGGSLGYRSRPGHTVFTLLLPALEPAPPEPGSDEAAPRDAAGEAAHAG</sequence>
<dbReference type="Gene3D" id="3.30.565.10">
    <property type="entry name" value="Histidine kinase-like ATPase, C-terminal domain"/>
    <property type="match status" value="1"/>
</dbReference>
<proteinExistence type="predicted"/>
<dbReference type="Pfam" id="PF00512">
    <property type="entry name" value="HisKA"/>
    <property type="match status" value="1"/>
</dbReference>
<dbReference type="SUPFAM" id="SSF47384">
    <property type="entry name" value="Homodimeric domain of signal transducing histidine kinase"/>
    <property type="match status" value="1"/>
</dbReference>
<dbReference type="Gene3D" id="3.30.450.20">
    <property type="entry name" value="PAS domain"/>
    <property type="match status" value="1"/>
</dbReference>
<evidence type="ECO:0000259" key="10">
    <source>
        <dbReference type="PROSITE" id="PS50109"/>
    </source>
</evidence>
<dbReference type="InterPro" id="IPR005467">
    <property type="entry name" value="His_kinase_dom"/>
</dbReference>
<dbReference type="RefSeq" id="WP_147892220.1">
    <property type="nucleotide sequence ID" value="NZ_VRTS01000008.1"/>
</dbReference>
<dbReference type="GO" id="GO:0005524">
    <property type="term" value="F:ATP binding"/>
    <property type="evidence" value="ECO:0007669"/>
    <property type="project" value="UniProtKB-KW"/>
</dbReference>
<dbReference type="AlphaFoldDB" id="A0A5C8KKT7"/>
<dbReference type="InterPro" id="IPR036890">
    <property type="entry name" value="HATPase_C_sf"/>
</dbReference>
<dbReference type="Pfam" id="PF02518">
    <property type="entry name" value="HATPase_c"/>
    <property type="match status" value="1"/>
</dbReference>
<gene>
    <name evidence="11" type="ORF">FU658_11515</name>
</gene>
<dbReference type="InterPro" id="IPR013656">
    <property type="entry name" value="PAS_4"/>
</dbReference>
<dbReference type="Gene3D" id="1.10.287.130">
    <property type="match status" value="1"/>
</dbReference>
<dbReference type="CDD" id="cd00082">
    <property type="entry name" value="HisKA"/>
    <property type="match status" value="1"/>
</dbReference>
<dbReference type="OrthoDB" id="9789238at2"/>
<dbReference type="InterPro" id="IPR035965">
    <property type="entry name" value="PAS-like_dom_sf"/>
</dbReference>
<evidence type="ECO:0000256" key="1">
    <source>
        <dbReference type="ARBA" id="ARBA00000085"/>
    </source>
</evidence>
<dbReference type="EC" id="2.7.13.3" evidence="2"/>
<evidence type="ECO:0000256" key="4">
    <source>
        <dbReference type="ARBA" id="ARBA00022679"/>
    </source>
</evidence>
<dbReference type="PROSITE" id="PS50109">
    <property type="entry name" value="HIS_KIN"/>
    <property type="match status" value="1"/>
</dbReference>
<dbReference type="GO" id="GO:0000155">
    <property type="term" value="F:phosphorelay sensor kinase activity"/>
    <property type="evidence" value="ECO:0007669"/>
    <property type="project" value="InterPro"/>
</dbReference>
<dbReference type="EMBL" id="VRTS01000008">
    <property type="protein sequence ID" value="TXK60761.1"/>
    <property type="molecule type" value="Genomic_DNA"/>
</dbReference>
<evidence type="ECO:0000313" key="11">
    <source>
        <dbReference type="EMBL" id="TXK60761.1"/>
    </source>
</evidence>
<dbReference type="SUPFAM" id="SSF55785">
    <property type="entry name" value="PYP-like sensor domain (PAS domain)"/>
    <property type="match status" value="1"/>
</dbReference>
<comment type="catalytic activity">
    <reaction evidence="1">
        <text>ATP + protein L-histidine = ADP + protein N-phospho-L-histidine.</text>
        <dbReference type="EC" id="2.7.13.3"/>
    </reaction>
</comment>
<dbReference type="SUPFAM" id="SSF55874">
    <property type="entry name" value="ATPase domain of HSP90 chaperone/DNA topoisomerase II/histidine kinase"/>
    <property type="match status" value="1"/>
</dbReference>
<organism evidence="11 12">
    <name type="scientific">Alkalisalibacterium limincola</name>
    <dbReference type="NCBI Taxonomy" id="2699169"/>
    <lineage>
        <taxon>Bacteria</taxon>
        <taxon>Pseudomonadati</taxon>
        <taxon>Pseudomonadota</taxon>
        <taxon>Gammaproteobacteria</taxon>
        <taxon>Lysobacterales</taxon>
        <taxon>Lysobacteraceae</taxon>
        <taxon>Alkalisalibacterium</taxon>
    </lineage>
</organism>
<evidence type="ECO:0000256" key="5">
    <source>
        <dbReference type="ARBA" id="ARBA00022741"/>
    </source>
</evidence>
<keyword evidence="3" id="KW-0597">Phosphoprotein</keyword>
<keyword evidence="7" id="KW-0067">ATP-binding</keyword>
<evidence type="ECO:0000256" key="9">
    <source>
        <dbReference type="SAM" id="MobiDB-lite"/>
    </source>
</evidence>